<proteinExistence type="predicted"/>
<evidence type="ECO:0000313" key="4">
    <source>
        <dbReference type="Proteomes" id="UP001165542"/>
    </source>
</evidence>
<name>A0ABT2EK58_9GAMM</name>
<reference evidence="3" key="1">
    <citation type="submission" date="2021-11" db="EMBL/GenBank/DDBJ databases">
        <title>Halomonas sp., isolated from a coastal aquaculture zone in Dongshan Bay.</title>
        <authorList>
            <person name="Lin W."/>
        </authorList>
    </citation>
    <scope>NUCLEOTIDE SEQUENCE</scope>
    <source>
        <strain evidence="3">Yzlin-01</strain>
    </source>
</reference>
<evidence type="ECO:0000313" key="3">
    <source>
        <dbReference type="EMBL" id="MCS2610954.1"/>
    </source>
</evidence>
<sequence>MPNTDWERKNAAWQAASQWRARATQTQATGLAGALKLLLAWVIFGALLIISVVLGVFLLLLGLIMMPFVRYKMKKRMEQMRAERAQDIGGGAAHNRDRYDGTHARSPHDVLEGSYEVKTEEMQQDDNRRK</sequence>
<evidence type="ECO:0008006" key="5">
    <source>
        <dbReference type="Google" id="ProtNLM"/>
    </source>
</evidence>
<dbReference type="Proteomes" id="UP001165542">
    <property type="component" value="Unassembled WGS sequence"/>
</dbReference>
<keyword evidence="2" id="KW-0472">Membrane</keyword>
<feature type="compositionally biased region" description="Basic and acidic residues" evidence="1">
    <location>
        <begin position="94"/>
        <end position="130"/>
    </location>
</feature>
<accession>A0ABT2EK58</accession>
<feature type="transmembrane region" description="Helical" evidence="2">
    <location>
        <begin position="38"/>
        <end position="71"/>
    </location>
</feature>
<keyword evidence="2" id="KW-1133">Transmembrane helix</keyword>
<organism evidence="3 4">
    <name type="scientific">Halomonas dongshanensis</name>
    <dbReference type="NCBI Taxonomy" id="2890835"/>
    <lineage>
        <taxon>Bacteria</taxon>
        <taxon>Pseudomonadati</taxon>
        <taxon>Pseudomonadota</taxon>
        <taxon>Gammaproteobacteria</taxon>
        <taxon>Oceanospirillales</taxon>
        <taxon>Halomonadaceae</taxon>
        <taxon>Halomonas</taxon>
    </lineage>
</organism>
<feature type="region of interest" description="Disordered" evidence="1">
    <location>
        <begin position="82"/>
        <end position="130"/>
    </location>
</feature>
<comment type="caution">
    <text evidence="3">The sequence shown here is derived from an EMBL/GenBank/DDBJ whole genome shotgun (WGS) entry which is preliminary data.</text>
</comment>
<keyword evidence="4" id="KW-1185">Reference proteome</keyword>
<dbReference type="RefSeq" id="WP_259037451.1">
    <property type="nucleotide sequence ID" value="NZ_JAJISC010000009.1"/>
</dbReference>
<protein>
    <recommendedName>
        <fullName evidence="5">DUF3742 family protein</fullName>
    </recommendedName>
</protein>
<gene>
    <name evidence="3" type="ORF">LLY24_16685</name>
</gene>
<keyword evidence="2" id="KW-0812">Transmembrane</keyword>
<evidence type="ECO:0000256" key="1">
    <source>
        <dbReference type="SAM" id="MobiDB-lite"/>
    </source>
</evidence>
<dbReference type="EMBL" id="JAJISC010000009">
    <property type="protein sequence ID" value="MCS2610954.1"/>
    <property type="molecule type" value="Genomic_DNA"/>
</dbReference>
<evidence type="ECO:0000256" key="2">
    <source>
        <dbReference type="SAM" id="Phobius"/>
    </source>
</evidence>